<evidence type="ECO:0000256" key="1">
    <source>
        <dbReference type="ARBA" id="ARBA00007357"/>
    </source>
</evidence>
<dbReference type="EMBL" id="DS809877">
    <property type="protein sequence ID" value="EEC11035.1"/>
    <property type="molecule type" value="Genomic_DNA"/>
</dbReference>
<dbReference type="PANTHER" id="PTHR11733">
    <property type="entry name" value="ZINC METALLOPROTEASE FAMILY M13 NEPRILYSIN-RELATED"/>
    <property type="match status" value="1"/>
</dbReference>
<keyword evidence="2" id="KW-0812">Transmembrane</keyword>
<dbReference type="VEuPathDB" id="VectorBase:ISCP_021677"/>
<dbReference type="OrthoDB" id="6486758at2759"/>
<dbReference type="VEuPathDB" id="VectorBase:ISCI019297"/>
<keyword evidence="4" id="KW-0378">Hydrolase</keyword>
<dbReference type="InterPro" id="IPR042089">
    <property type="entry name" value="Peptidase_M13_dom_2"/>
</dbReference>
<dbReference type="GO" id="GO:0016485">
    <property type="term" value="P:protein processing"/>
    <property type="evidence" value="ECO:0000318"/>
    <property type="project" value="GO_Central"/>
</dbReference>
<dbReference type="HOGENOM" id="CLU_483391_0_0_1"/>
<gene>
    <name evidence="4" type="ORF">IscW_ISCW019297</name>
</gene>
<keyword evidence="6" id="KW-1185">Reference proteome</keyword>
<evidence type="ECO:0000313" key="5">
    <source>
        <dbReference type="EnsemblMetazoa" id="ISCW019297-PA"/>
    </source>
</evidence>
<keyword evidence="2" id="KW-1133">Transmembrane helix</keyword>
<feature type="transmembrane region" description="Helical" evidence="2">
    <location>
        <begin position="38"/>
        <end position="60"/>
    </location>
</feature>
<dbReference type="PaxDb" id="6945-B7PWR3"/>
<dbReference type="Gene3D" id="1.10.1380.10">
    <property type="entry name" value="Neutral endopeptidase , domain2"/>
    <property type="match status" value="1"/>
</dbReference>
<dbReference type="InterPro" id="IPR008753">
    <property type="entry name" value="Peptidase_M13_N"/>
</dbReference>
<proteinExistence type="inferred from homology"/>
<dbReference type="GO" id="GO:0004222">
    <property type="term" value="F:metalloendopeptidase activity"/>
    <property type="evidence" value="ECO:0000318"/>
    <property type="project" value="GO_Central"/>
</dbReference>
<keyword evidence="2" id="KW-0472">Membrane</keyword>
<accession>B7PWR3</accession>
<reference evidence="5" key="2">
    <citation type="submission" date="2020-05" db="UniProtKB">
        <authorList>
            <consortium name="EnsemblMetazoa"/>
        </authorList>
    </citation>
    <scope>IDENTIFICATION</scope>
    <source>
        <strain evidence="5">wikel</strain>
    </source>
</reference>
<dbReference type="PANTHER" id="PTHR11733:SF241">
    <property type="entry name" value="GH26575P-RELATED"/>
    <property type="match status" value="1"/>
</dbReference>
<name>B7PWR3_IXOSC</name>
<dbReference type="VEuPathDB" id="VectorBase:ISCW019297"/>
<organism>
    <name type="scientific">Ixodes scapularis</name>
    <name type="common">Black-legged tick</name>
    <name type="synonym">Deer tick</name>
    <dbReference type="NCBI Taxonomy" id="6945"/>
    <lineage>
        <taxon>Eukaryota</taxon>
        <taxon>Metazoa</taxon>
        <taxon>Ecdysozoa</taxon>
        <taxon>Arthropoda</taxon>
        <taxon>Chelicerata</taxon>
        <taxon>Arachnida</taxon>
        <taxon>Acari</taxon>
        <taxon>Parasitiformes</taxon>
        <taxon>Ixodida</taxon>
        <taxon>Ixodoidea</taxon>
        <taxon>Ixodidae</taxon>
        <taxon>Ixodinae</taxon>
        <taxon>Ixodes</taxon>
    </lineage>
</organism>
<comment type="similarity">
    <text evidence="1">Belongs to the peptidase M13 family.</text>
</comment>
<dbReference type="AlphaFoldDB" id="B7PWR3"/>
<evidence type="ECO:0000313" key="4">
    <source>
        <dbReference type="EMBL" id="EEC11035.1"/>
    </source>
</evidence>
<dbReference type="EMBL" id="ABJB010684272">
    <property type="status" value="NOT_ANNOTATED_CDS"/>
    <property type="molecule type" value="Genomic_DNA"/>
</dbReference>
<dbReference type="InterPro" id="IPR000718">
    <property type="entry name" value="Peptidase_M13"/>
</dbReference>
<sequence>MPLAGEERSTPLSLVEPQFGVQQIRRAVRFLPASRTRVAFSAVSIVGASVLVSFLIYNYLNKTADFSTYNPGKATRGGRADDQAILTCDDTDCRELARYLSESVQDTDPCENFYEYVCANWSSNYTLDGEAAFSEDVSSERALENDLLNILSTESDDASLVPLFDLFRACLDESRLNGDTQTVLDSILKSADLSGFPFKTGNGHLSASAGRLLRITGVSPLVKVTIDPSDNAIKLDCPDTLFPDFTYVPNAHRSWYSDAVRLAARTPMPELFDFEQDLVASMYFPGIGESYVLVSAHDLTRNPEWDWQEFLANVFYGIQDIKHTTKVKLQPNQLGTKLVELLTNWRPAVVLNYLVFRLFLSYAPFMTSKRFRKLSEVTISSRPGWENKWGVNRSHACARMVARSEPGLVAFLLLSRHKQDQNEPMLRSVVEHGRREFVDFLGEISWITASFMEKLESRFRKLKIAFFMPPEWKKFPFRVSQCHSFKCAVADKPVIDIFQKMVAQRERRRLGSLNKPFPDYPFDIFETRVKLIGDTLIIPLALIRYGYRREAFWQYHLPRVLLES</sequence>
<feature type="domain" description="Peptidase M13 N-terminal" evidence="3">
    <location>
        <begin position="109"/>
        <end position="464"/>
    </location>
</feature>
<dbReference type="EnsemblMetazoa" id="ISCW019297-RA">
    <property type="protein sequence ID" value="ISCW019297-PA"/>
    <property type="gene ID" value="ISCW019297"/>
</dbReference>
<protein>
    <submittedName>
        <fullName evidence="4 5">Endothelin-converting enzyme, putative</fullName>
        <ecNumber evidence="4">3.4.24.71</ecNumber>
    </submittedName>
</protein>
<dbReference type="EC" id="3.4.24.71" evidence="4"/>
<dbReference type="PROSITE" id="PS51885">
    <property type="entry name" value="NEPRILYSIN"/>
    <property type="match status" value="1"/>
</dbReference>
<dbReference type="SUPFAM" id="SSF55486">
    <property type="entry name" value="Metalloproteases ('zincins'), catalytic domain"/>
    <property type="match status" value="1"/>
</dbReference>
<dbReference type="GO" id="GO:0005886">
    <property type="term" value="C:plasma membrane"/>
    <property type="evidence" value="ECO:0000318"/>
    <property type="project" value="GO_Central"/>
</dbReference>
<dbReference type="Proteomes" id="UP000001555">
    <property type="component" value="Unassembled WGS sequence"/>
</dbReference>
<evidence type="ECO:0000313" key="6">
    <source>
        <dbReference type="Proteomes" id="UP000001555"/>
    </source>
</evidence>
<dbReference type="Gene3D" id="3.40.390.10">
    <property type="entry name" value="Collagenase (Catalytic Domain)"/>
    <property type="match status" value="1"/>
</dbReference>
<dbReference type="InterPro" id="IPR024079">
    <property type="entry name" value="MetalloPept_cat_dom_sf"/>
</dbReference>
<evidence type="ECO:0000256" key="2">
    <source>
        <dbReference type="SAM" id="Phobius"/>
    </source>
</evidence>
<evidence type="ECO:0000259" key="3">
    <source>
        <dbReference type="Pfam" id="PF05649"/>
    </source>
</evidence>
<dbReference type="Pfam" id="PF05649">
    <property type="entry name" value="Peptidase_M13_N"/>
    <property type="match status" value="1"/>
</dbReference>
<reference evidence="4 6" key="1">
    <citation type="submission" date="2008-03" db="EMBL/GenBank/DDBJ databases">
        <title>Annotation of Ixodes scapularis.</title>
        <authorList>
            <consortium name="Ixodes scapularis Genome Project Consortium"/>
            <person name="Caler E."/>
            <person name="Hannick L.I."/>
            <person name="Bidwell S."/>
            <person name="Joardar V."/>
            <person name="Thiagarajan M."/>
            <person name="Amedeo P."/>
            <person name="Galinsky K.J."/>
            <person name="Schobel S."/>
            <person name="Inman J."/>
            <person name="Hostetler J."/>
            <person name="Miller J."/>
            <person name="Hammond M."/>
            <person name="Megy K."/>
            <person name="Lawson D."/>
            <person name="Kodira C."/>
            <person name="Sutton G."/>
            <person name="Meyer J."/>
            <person name="Hill C.A."/>
            <person name="Birren B."/>
            <person name="Nene V."/>
            <person name="Collins F."/>
            <person name="Alarcon-Chaidez F."/>
            <person name="Wikel S."/>
            <person name="Strausberg R."/>
        </authorList>
    </citation>
    <scope>NUCLEOTIDE SEQUENCE [LARGE SCALE GENOMIC DNA]</scope>
    <source>
        <strain evidence="6">Wikel</strain>
        <strain evidence="4">Wikel colony</strain>
    </source>
</reference>
<dbReference type="InParanoid" id="B7PWR3"/>